<keyword evidence="12" id="KW-1185">Reference proteome</keyword>
<dbReference type="RefSeq" id="WP_076399350.1">
    <property type="nucleotide sequence ID" value="NZ_FTOA01000002.1"/>
</dbReference>
<evidence type="ECO:0000313" key="11">
    <source>
        <dbReference type="EMBL" id="SIS53603.1"/>
    </source>
</evidence>
<dbReference type="InterPro" id="IPR013785">
    <property type="entry name" value="Aldolase_TIM"/>
</dbReference>
<evidence type="ECO:0000256" key="4">
    <source>
        <dbReference type="ARBA" id="ARBA00022272"/>
    </source>
</evidence>
<comment type="pathway">
    <text evidence="2 9">Amino-acid biosynthesis; L-tryptophan biosynthesis; L-tryptophan from chorismate: step 3/5.</text>
</comment>
<evidence type="ECO:0000256" key="1">
    <source>
        <dbReference type="ARBA" id="ARBA00001164"/>
    </source>
</evidence>
<name>A0A1N7JW92_9PROT</name>
<dbReference type="UniPathway" id="UPA00035">
    <property type="reaction ID" value="UER00042"/>
</dbReference>
<dbReference type="NCBIfam" id="NF002295">
    <property type="entry name" value="PRK01222.1-1"/>
    <property type="match status" value="1"/>
</dbReference>
<organism evidence="11 12">
    <name type="scientific">Insolitispirillum peregrinum</name>
    <dbReference type="NCBI Taxonomy" id="80876"/>
    <lineage>
        <taxon>Bacteria</taxon>
        <taxon>Pseudomonadati</taxon>
        <taxon>Pseudomonadota</taxon>
        <taxon>Alphaproteobacteria</taxon>
        <taxon>Rhodospirillales</taxon>
        <taxon>Novispirillaceae</taxon>
        <taxon>Insolitispirillum</taxon>
    </lineage>
</organism>
<evidence type="ECO:0000256" key="7">
    <source>
        <dbReference type="ARBA" id="ARBA00023141"/>
    </source>
</evidence>
<evidence type="ECO:0000256" key="2">
    <source>
        <dbReference type="ARBA" id="ARBA00004664"/>
    </source>
</evidence>
<feature type="domain" description="N-(5'phosphoribosyl) anthranilate isomerase (PRAI)" evidence="10">
    <location>
        <begin position="4"/>
        <end position="211"/>
    </location>
</feature>
<evidence type="ECO:0000256" key="3">
    <source>
        <dbReference type="ARBA" id="ARBA00012572"/>
    </source>
</evidence>
<dbReference type="CDD" id="cd00405">
    <property type="entry name" value="PRAI"/>
    <property type="match status" value="1"/>
</dbReference>
<dbReference type="GO" id="GO:0004640">
    <property type="term" value="F:phosphoribosylanthranilate isomerase activity"/>
    <property type="evidence" value="ECO:0007669"/>
    <property type="project" value="UniProtKB-UniRule"/>
</dbReference>
<dbReference type="PANTHER" id="PTHR42894:SF1">
    <property type="entry name" value="N-(5'-PHOSPHORIBOSYL)ANTHRANILATE ISOMERASE"/>
    <property type="match status" value="1"/>
</dbReference>
<dbReference type="EC" id="5.3.1.24" evidence="3 9"/>
<keyword evidence="5 9" id="KW-0028">Amino-acid biosynthesis</keyword>
<dbReference type="InterPro" id="IPR011060">
    <property type="entry name" value="RibuloseP-bd_barrel"/>
</dbReference>
<dbReference type="InterPro" id="IPR001240">
    <property type="entry name" value="PRAI_dom"/>
</dbReference>
<sequence length="215" mass="23244">MTMVKICGLTEEEGLDAAIESGADMIGFVFYPKSPRYVTPERAAELLDGLPPDIFDDLRIVGLFVDPTDADLEQVFRILRPDIIQFHGSETPERIEAIRLDFAVEAIKAIGVSSAEDLKAAEAYLSVADYLLFDAKPPKDADRPGGHGVAFDWTLMQQWTHDIPWLLAGGLTPETVDDAIRLSGAPGVDVSSGVESAPGVKDPEKIAAFFKAVDG</sequence>
<dbReference type="PANTHER" id="PTHR42894">
    <property type="entry name" value="N-(5'-PHOSPHORIBOSYL)ANTHRANILATE ISOMERASE"/>
    <property type="match status" value="1"/>
</dbReference>
<dbReference type="HAMAP" id="MF_00135">
    <property type="entry name" value="PRAI"/>
    <property type="match status" value="1"/>
</dbReference>
<dbReference type="STRING" id="80876.SAMN05421779_102496"/>
<keyword evidence="8 9" id="KW-0413">Isomerase</keyword>
<evidence type="ECO:0000256" key="5">
    <source>
        <dbReference type="ARBA" id="ARBA00022605"/>
    </source>
</evidence>
<dbReference type="EMBL" id="FTOA01000002">
    <property type="protein sequence ID" value="SIS53603.1"/>
    <property type="molecule type" value="Genomic_DNA"/>
</dbReference>
<dbReference type="SUPFAM" id="SSF51366">
    <property type="entry name" value="Ribulose-phoshate binding barrel"/>
    <property type="match status" value="1"/>
</dbReference>
<dbReference type="Proteomes" id="UP000185678">
    <property type="component" value="Unassembled WGS sequence"/>
</dbReference>
<dbReference type="Gene3D" id="3.20.20.70">
    <property type="entry name" value="Aldolase class I"/>
    <property type="match status" value="1"/>
</dbReference>
<proteinExistence type="inferred from homology"/>
<comment type="similarity">
    <text evidence="9">Belongs to the TrpF family.</text>
</comment>
<dbReference type="InterPro" id="IPR044643">
    <property type="entry name" value="TrpF_fam"/>
</dbReference>
<evidence type="ECO:0000313" key="12">
    <source>
        <dbReference type="Proteomes" id="UP000185678"/>
    </source>
</evidence>
<evidence type="ECO:0000256" key="8">
    <source>
        <dbReference type="ARBA" id="ARBA00023235"/>
    </source>
</evidence>
<protein>
    <recommendedName>
        <fullName evidence="4 9">N-(5'-phosphoribosyl)anthranilate isomerase</fullName>
        <shortName evidence="9">PRAI</shortName>
        <ecNumber evidence="3 9">5.3.1.24</ecNumber>
    </recommendedName>
</protein>
<reference evidence="11 12" key="1">
    <citation type="submission" date="2017-01" db="EMBL/GenBank/DDBJ databases">
        <authorList>
            <person name="Mah S.A."/>
            <person name="Swanson W.J."/>
            <person name="Moy G.W."/>
            <person name="Vacquier V.D."/>
        </authorList>
    </citation>
    <scope>NUCLEOTIDE SEQUENCE [LARGE SCALE GENOMIC DNA]</scope>
    <source>
        <strain evidence="11 12">DSM 11589</strain>
    </source>
</reference>
<dbReference type="Pfam" id="PF00697">
    <property type="entry name" value="PRAI"/>
    <property type="match status" value="1"/>
</dbReference>
<dbReference type="OrthoDB" id="9796196at2"/>
<keyword evidence="7 9" id="KW-0057">Aromatic amino acid biosynthesis</keyword>
<dbReference type="GO" id="GO:0000162">
    <property type="term" value="P:L-tryptophan biosynthetic process"/>
    <property type="evidence" value="ECO:0007669"/>
    <property type="project" value="UniProtKB-UniRule"/>
</dbReference>
<evidence type="ECO:0000256" key="6">
    <source>
        <dbReference type="ARBA" id="ARBA00022822"/>
    </source>
</evidence>
<accession>A0A1N7JW92</accession>
<gene>
    <name evidence="9" type="primary">trpF</name>
    <name evidence="11" type="ORF">SAMN05421779_102496</name>
</gene>
<keyword evidence="6 9" id="KW-0822">Tryptophan biosynthesis</keyword>
<comment type="catalytic activity">
    <reaction evidence="1 9">
        <text>N-(5-phospho-beta-D-ribosyl)anthranilate = 1-(2-carboxyphenylamino)-1-deoxy-D-ribulose 5-phosphate</text>
        <dbReference type="Rhea" id="RHEA:21540"/>
        <dbReference type="ChEBI" id="CHEBI:18277"/>
        <dbReference type="ChEBI" id="CHEBI:58613"/>
        <dbReference type="EC" id="5.3.1.24"/>
    </reaction>
</comment>
<evidence type="ECO:0000256" key="9">
    <source>
        <dbReference type="HAMAP-Rule" id="MF_00135"/>
    </source>
</evidence>
<evidence type="ECO:0000259" key="10">
    <source>
        <dbReference type="Pfam" id="PF00697"/>
    </source>
</evidence>
<dbReference type="AlphaFoldDB" id="A0A1N7JW92"/>